<evidence type="ECO:0000313" key="2">
    <source>
        <dbReference type="Proteomes" id="UP000279284"/>
    </source>
</evidence>
<accession>A0A448D515</accession>
<dbReference type="STRING" id="493.BWD07_05395"/>
<gene>
    <name evidence="1" type="ORF">NCTC10296_00107</name>
</gene>
<sequence>MKTLTAGELRNAVGGVMIIMDDDLNIIFPSIPSTEPRDSPFNIYTTIVDIVRLMPY</sequence>
<evidence type="ECO:0000313" key="1">
    <source>
        <dbReference type="EMBL" id="VEE98978.1"/>
    </source>
</evidence>
<dbReference type="Proteomes" id="UP000279284">
    <property type="component" value="Chromosome"/>
</dbReference>
<name>A0A448D515_9NEIS</name>
<dbReference type="AlphaFoldDB" id="A0A448D515"/>
<reference evidence="1 2" key="1">
    <citation type="submission" date="2018-12" db="EMBL/GenBank/DDBJ databases">
        <authorList>
            <consortium name="Pathogen Informatics"/>
        </authorList>
    </citation>
    <scope>NUCLEOTIDE SEQUENCE [LARGE SCALE GENOMIC DNA]</scope>
    <source>
        <strain evidence="1 2">NCTC10296</strain>
    </source>
</reference>
<keyword evidence="2" id="KW-1185">Reference proteome</keyword>
<dbReference type="KEGG" id="nci:NCTC10296_00107"/>
<protein>
    <submittedName>
        <fullName evidence="1">Uncharacterized protein</fullName>
    </submittedName>
</protein>
<dbReference type="EMBL" id="LR134313">
    <property type="protein sequence ID" value="VEE98978.1"/>
    <property type="molecule type" value="Genomic_DNA"/>
</dbReference>
<organism evidence="1 2">
    <name type="scientific">Neisseria canis</name>
    <dbReference type="NCBI Taxonomy" id="493"/>
    <lineage>
        <taxon>Bacteria</taxon>
        <taxon>Pseudomonadati</taxon>
        <taxon>Pseudomonadota</taxon>
        <taxon>Betaproteobacteria</taxon>
        <taxon>Neisseriales</taxon>
        <taxon>Neisseriaceae</taxon>
        <taxon>Neisseria</taxon>
    </lineage>
</organism>
<proteinExistence type="predicted"/>